<comment type="caution">
    <text evidence="1">The sequence shown here is derived from an EMBL/GenBank/DDBJ whole genome shotgun (WGS) entry which is preliminary data.</text>
</comment>
<protein>
    <submittedName>
        <fullName evidence="1">Uncharacterized protein</fullName>
    </submittedName>
</protein>
<reference evidence="2" key="1">
    <citation type="journal article" date="2021" name="ISME J.">
        <title>Evolutionary origin and ecological implication of a unique nif island in free-living Bradyrhizobium lineages.</title>
        <authorList>
            <person name="Tao J."/>
        </authorList>
    </citation>
    <scope>NUCLEOTIDE SEQUENCE [LARGE SCALE GENOMIC DNA]</scope>
    <source>
        <strain evidence="2">SZCCT0434</strain>
    </source>
</reference>
<gene>
    <name evidence="1" type="ORF">JQ615_30950</name>
</gene>
<proteinExistence type="predicted"/>
<dbReference type="RefSeq" id="WP_212494454.1">
    <property type="nucleotide sequence ID" value="NZ_JAFCJH010000044.1"/>
</dbReference>
<sequence>MTLRAHKLLGKLYFREGFTHAIIGPGRATNEGQIERGEPDYWIEVGSVACLQANEGPKLRLSEVKALFDRMTPLL</sequence>
<evidence type="ECO:0000313" key="2">
    <source>
        <dbReference type="Proteomes" id="UP001315278"/>
    </source>
</evidence>
<name>A0ABS5FSQ0_9BRAD</name>
<dbReference type="Proteomes" id="UP001315278">
    <property type="component" value="Unassembled WGS sequence"/>
</dbReference>
<organism evidence="1 2">
    <name type="scientific">Bradyrhizobium jicamae</name>
    <dbReference type="NCBI Taxonomy" id="280332"/>
    <lineage>
        <taxon>Bacteria</taxon>
        <taxon>Pseudomonadati</taxon>
        <taxon>Pseudomonadota</taxon>
        <taxon>Alphaproteobacteria</taxon>
        <taxon>Hyphomicrobiales</taxon>
        <taxon>Nitrobacteraceae</taxon>
        <taxon>Bradyrhizobium</taxon>
    </lineage>
</organism>
<dbReference type="EMBL" id="JAFCJH010000044">
    <property type="protein sequence ID" value="MBR0799799.1"/>
    <property type="molecule type" value="Genomic_DNA"/>
</dbReference>
<keyword evidence="2" id="KW-1185">Reference proteome</keyword>
<accession>A0ABS5FSQ0</accession>
<evidence type="ECO:0000313" key="1">
    <source>
        <dbReference type="EMBL" id="MBR0799799.1"/>
    </source>
</evidence>